<feature type="domain" description="EF-hand" evidence="3">
    <location>
        <begin position="12"/>
        <end position="47"/>
    </location>
</feature>
<feature type="domain" description="EF-hand" evidence="3">
    <location>
        <begin position="121"/>
        <end position="152"/>
    </location>
</feature>
<dbReference type="AlphaFoldDB" id="Q9GN70"/>
<dbReference type="Pfam" id="PF13833">
    <property type="entry name" value="EF-hand_8"/>
    <property type="match status" value="1"/>
</dbReference>
<dbReference type="FunFam" id="1.10.238.10:FF:000001">
    <property type="entry name" value="Calmodulin 1"/>
    <property type="match status" value="1"/>
</dbReference>
<evidence type="ECO:0000256" key="2">
    <source>
        <dbReference type="ARBA" id="ARBA00022837"/>
    </source>
</evidence>
<dbReference type="GO" id="GO:0005509">
    <property type="term" value="F:calcium ion binding"/>
    <property type="evidence" value="ECO:0007669"/>
    <property type="project" value="InterPro"/>
</dbReference>
<dbReference type="EMBL" id="AB052102">
    <property type="protein sequence ID" value="BAB18898.1"/>
    <property type="molecule type" value="Genomic_DNA"/>
</dbReference>
<protein>
    <submittedName>
        <fullName evidence="4">Troponin C</fullName>
    </submittedName>
</protein>
<dbReference type="InterPro" id="IPR002048">
    <property type="entry name" value="EF_hand_dom"/>
</dbReference>
<evidence type="ECO:0000256" key="1">
    <source>
        <dbReference type="ARBA" id="ARBA00022737"/>
    </source>
</evidence>
<dbReference type="PANTHER" id="PTHR23048">
    <property type="entry name" value="MYOSIN LIGHT CHAIN 1, 3"/>
    <property type="match status" value="1"/>
</dbReference>
<evidence type="ECO:0000259" key="3">
    <source>
        <dbReference type="PROSITE" id="PS50222"/>
    </source>
</evidence>
<organism evidence="4">
    <name type="scientific">Perinereis vancaurica tetradentata</name>
    <name type="common">Sandworm</name>
    <dbReference type="NCBI Taxonomy" id="6357"/>
    <lineage>
        <taxon>Eukaryota</taxon>
        <taxon>Metazoa</taxon>
        <taxon>Spiralia</taxon>
        <taxon>Lophotrochozoa</taxon>
        <taxon>Annelida</taxon>
        <taxon>Polychaeta</taxon>
        <taxon>Errantia</taxon>
        <taxon>Phyllodocida</taxon>
        <taxon>Nereididae</taxon>
        <taxon>Perinereis</taxon>
    </lineage>
</organism>
<gene>
    <name evidence="4" type="primary">TnC</name>
</gene>
<dbReference type="EMBL" id="AB052101">
    <property type="protein sequence ID" value="BAB18897.1"/>
    <property type="molecule type" value="mRNA"/>
</dbReference>
<reference evidence="4" key="1">
    <citation type="journal article" date="2001" name="Gene">
        <title>Genomic structure of the sandworm, Perinereis vancaurica tetradentata, troponin C.</title>
        <authorList>
            <person name="Yuasa H.J."/>
            <person name="Takagi T."/>
        </authorList>
    </citation>
    <scope>NUCLEOTIDE SEQUENCE</scope>
</reference>
<dbReference type="InterPro" id="IPR011992">
    <property type="entry name" value="EF-hand-dom_pair"/>
</dbReference>
<sequence length="152" mass="17401">MGDADLIKLTDAQQKAAEESFNSFDKKGEGKIKAGDISAAMKKMSLNCKADWLEKMEEYIDTEGTGYVPLDEYIDLVKRKIQADEDERELKEIFRVLDKEKKGEVNVNELRWILKNLGDDFTEEDIDDMINDVDTDGSGWVDYDEFSKLMLG</sequence>
<proteinExistence type="evidence at transcript level"/>
<dbReference type="Pfam" id="PF13499">
    <property type="entry name" value="EF-hand_7"/>
    <property type="match status" value="1"/>
</dbReference>
<dbReference type="InterPro" id="IPR050230">
    <property type="entry name" value="CALM/Myosin/TropC-like"/>
</dbReference>
<dbReference type="SUPFAM" id="SSF47473">
    <property type="entry name" value="EF-hand"/>
    <property type="match status" value="1"/>
</dbReference>
<dbReference type="PANTHER" id="PTHR23048:SF0">
    <property type="entry name" value="CALMODULIN LIKE 3"/>
    <property type="match status" value="1"/>
</dbReference>
<dbReference type="SMART" id="SM00054">
    <property type="entry name" value="EFh"/>
    <property type="match status" value="4"/>
</dbReference>
<dbReference type="Gene3D" id="1.10.238.10">
    <property type="entry name" value="EF-hand"/>
    <property type="match status" value="2"/>
</dbReference>
<feature type="domain" description="EF-hand" evidence="3">
    <location>
        <begin position="85"/>
        <end position="120"/>
    </location>
</feature>
<name>Q9GN70_PERVT</name>
<keyword evidence="1" id="KW-0677">Repeat</keyword>
<dbReference type="PROSITE" id="PS50222">
    <property type="entry name" value="EF_HAND_2"/>
    <property type="match status" value="3"/>
</dbReference>
<dbReference type="InterPro" id="IPR018247">
    <property type="entry name" value="EF_Hand_1_Ca_BS"/>
</dbReference>
<dbReference type="CDD" id="cd00051">
    <property type="entry name" value="EFh"/>
    <property type="match status" value="1"/>
</dbReference>
<dbReference type="GO" id="GO:0016460">
    <property type="term" value="C:myosin II complex"/>
    <property type="evidence" value="ECO:0007669"/>
    <property type="project" value="TreeGrafter"/>
</dbReference>
<accession>Q9GN70</accession>
<evidence type="ECO:0000313" key="4">
    <source>
        <dbReference type="EMBL" id="BAB18898.1"/>
    </source>
</evidence>
<dbReference type="PROSITE" id="PS00018">
    <property type="entry name" value="EF_HAND_1"/>
    <property type="match status" value="1"/>
</dbReference>
<keyword evidence="2" id="KW-0106">Calcium</keyword>